<gene>
    <name evidence="1" type="ORF">Bealeia1_00992</name>
</gene>
<sequence>MKFLFFRVYKTQVFQPIFISDFFSPEFITPPPVCVLMTIFNMLNMHTEIIEGRT</sequence>
<proteinExistence type="predicted"/>
<keyword evidence="2" id="KW-1185">Reference proteome</keyword>
<organism evidence="1 2">
    <name type="scientific">Candidatus Bealeia paramacronuclearis</name>
    <dbReference type="NCBI Taxonomy" id="1921001"/>
    <lineage>
        <taxon>Bacteria</taxon>
        <taxon>Pseudomonadati</taxon>
        <taxon>Pseudomonadota</taxon>
        <taxon>Alphaproteobacteria</taxon>
        <taxon>Holosporales</taxon>
        <taxon>Holosporaceae</taxon>
        <taxon>Candidatus Bealeia</taxon>
    </lineage>
</organism>
<accession>A0ABZ2C330</accession>
<evidence type="ECO:0000313" key="2">
    <source>
        <dbReference type="Proteomes" id="UP001330434"/>
    </source>
</evidence>
<reference evidence="1 2" key="1">
    <citation type="journal article" date="2024" name="Environ. Microbiol.">
        <title>Novel evolutionary insights on the interactions of the Holosporales (Alphaproteobacteria) with eukaryotic hosts from comparative genomics.</title>
        <authorList>
            <person name="Giovannini M."/>
            <person name="Petroni G."/>
            <person name="Castelli M."/>
        </authorList>
    </citation>
    <scope>NUCLEOTIDE SEQUENCE [LARGE SCALE GENOMIC DNA]</scope>
    <source>
        <strain evidence="1 2">US_Bl 15I1</strain>
    </source>
</reference>
<name>A0ABZ2C330_9PROT</name>
<dbReference type="EMBL" id="CP133270">
    <property type="protein sequence ID" value="WVX66805.1"/>
    <property type="molecule type" value="Genomic_DNA"/>
</dbReference>
<protein>
    <submittedName>
        <fullName evidence="1">Uncharacterized protein</fullName>
    </submittedName>
</protein>
<evidence type="ECO:0000313" key="1">
    <source>
        <dbReference type="EMBL" id="WVX66805.1"/>
    </source>
</evidence>
<dbReference type="Proteomes" id="UP001330434">
    <property type="component" value="Chromosome"/>
</dbReference>